<accession>A0A6P1ZG10</accession>
<gene>
    <name evidence="2" type="ORF">DQK91_14205</name>
</gene>
<dbReference type="SUPFAM" id="SSF52540">
    <property type="entry name" value="P-loop containing nucleoside triphosphate hydrolases"/>
    <property type="match status" value="1"/>
</dbReference>
<dbReference type="Gene3D" id="3.40.50.300">
    <property type="entry name" value="P-loop containing nucleotide triphosphate hydrolases"/>
    <property type="match status" value="1"/>
</dbReference>
<evidence type="ECO:0000259" key="1">
    <source>
        <dbReference type="Pfam" id="PF00685"/>
    </source>
</evidence>
<dbReference type="Proteomes" id="UP000434052">
    <property type="component" value="Unassembled WGS sequence"/>
</dbReference>
<dbReference type="AlphaFoldDB" id="A0A6P1ZG10"/>
<sequence length="277" mass="31886">MLRKDGSSHAPVCFHFSSHKCLTAYVGIVMRAFCADTGWTFTHCQGDLGVFEELARSGGRRILSFNNILPTFDDYPPFRASRFLRDPRDLVISAYHYHCWTRETWCITPHFSWAPITSESLFRQEIEADPRLFPKGVSFQRYLNGLDFEQGVVLEMLWRRTHFRTMLDWPDRPEILTLRYESLVGHEEESFAAILRHYGFGEEEAARGGAIAEAHSLKHKKLGSRRHTRNGAARQWQAAFTPRLARIFEDNFGDVLRATGYESDGGWVQRVNSAVVP</sequence>
<dbReference type="InterPro" id="IPR000863">
    <property type="entry name" value="Sulfotransferase_dom"/>
</dbReference>
<organism evidence="2 3">
    <name type="scientific">Oceanidesulfovibrio marinus</name>
    <dbReference type="NCBI Taxonomy" id="370038"/>
    <lineage>
        <taxon>Bacteria</taxon>
        <taxon>Pseudomonadati</taxon>
        <taxon>Thermodesulfobacteriota</taxon>
        <taxon>Desulfovibrionia</taxon>
        <taxon>Desulfovibrionales</taxon>
        <taxon>Desulfovibrionaceae</taxon>
        <taxon>Oceanidesulfovibrio</taxon>
    </lineage>
</organism>
<name>A0A6P1ZG10_9BACT</name>
<evidence type="ECO:0000313" key="3">
    <source>
        <dbReference type="Proteomes" id="UP000434052"/>
    </source>
</evidence>
<reference evidence="2 3" key="1">
    <citation type="submission" date="2018-06" db="EMBL/GenBank/DDBJ databases">
        <title>Complete genome of Desulfovibrio marinus P48SEP.</title>
        <authorList>
            <person name="Crispim J.S."/>
            <person name="Vidigal P.M.P."/>
            <person name="Silva L.C.F."/>
            <person name="Araujo L.C."/>
            <person name="Laguardia C.N."/>
            <person name="Dias R.S."/>
            <person name="Sousa M.P."/>
            <person name="Paula S.O."/>
            <person name="Silva C."/>
        </authorList>
    </citation>
    <scope>NUCLEOTIDE SEQUENCE [LARGE SCALE GENOMIC DNA]</scope>
    <source>
        <strain evidence="2 3">P48SEP</strain>
    </source>
</reference>
<proteinExistence type="predicted"/>
<dbReference type="OrthoDB" id="5506004at2"/>
<evidence type="ECO:0000313" key="2">
    <source>
        <dbReference type="EMBL" id="TVM32855.1"/>
    </source>
</evidence>
<dbReference type="EMBL" id="QMIF01000009">
    <property type="protein sequence ID" value="TVM32855.1"/>
    <property type="molecule type" value="Genomic_DNA"/>
</dbReference>
<dbReference type="GO" id="GO:0008146">
    <property type="term" value="F:sulfotransferase activity"/>
    <property type="evidence" value="ECO:0007669"/>
    <property type="project" value="InterPro"/>
</dbReference>
<protein>
    <recommendedName>
        <fullName evidence="1">Sulfotransferase domain-containing protein</fullName>
    </recommendedName>
</protein>
<feature type="domain" description="Sulfotransferase" evidence="1">
    <location>
        <begin position="84"/>
        <end position="259"/>
    </location>
</feature>
<comment type="caution">
    <text evidence="2">The sequence shown here is derived from an EMBL/GenBank/DDBJ whole genome shotgun (WGS) entry which is preliminary data.</text>
</comment>
<dbReference type="InterPro" id="IPR027417">
    <property type="entry name" value="P-loop_NTPase"/>
</dbReference>
<dbReference type="Pfam" id="PF00685">
    <property type="entry name" value="Sulfotransfer_1"/>
    <property type="match status" value="1"/>
</dbReference>
<dbReference type="RefSeq" id="WP_144306037.1">
    <property type="nucleotide sequence ID" value="NZ_QMIF01000009.1"/>
</dbReference>